<dbReference type="PANTHER" id="PTHR32212:SF260">
    <property type="entry name" value="LEUCINE-RICH REPEAT DOMAIN SUPERFAMILY, F-BOX-LIKE DOMAIN SUPERFAMILY"/>
    <property type="match status" value="1"/>
</dbReference>
<name>A0A9K3N0A0_HELAN</name>
<dbReference type="SMART" id="SM00256">
    <property type="entry name" value="FBOX"/>
    <property type="match status" value="1"/>
</dbReference>
<keyword evidence="4" id="KW-1185">Reference proteome</keyword>
<dbReference type="EMBL" id="MNCJ02000326">
    <property type="protein sequence ID" value="KAF5782329.1"/>
    <property type="molecule type" value="Genomic_DNA"/>
</dbReference>
<comment type="caution">
    <text evidence="3">The sequence shown here is derived from an EMBL/GenBank/DDBJ whole genome shotgun (WGS) entry which is preliminary data.</text>
</comment>
<dbReference type="AlphaFoldDB" id="A0A9K3N0A0"/>
<dbReference type="InterPro" id="IPR036047">
    <property type="entry name" value="F-box-like_dom_sf"/>
</dbReference>
<dbReference type="Pfam" id="PF00646">
    <property type="entry name" value="F-box"/>
    <property type="match status" value="1"/>
</dbReference>
<dbReference type="InterPro" id="IPR032675">
    <property type="entry name" value="LRR_dom_sf"/>
</dbReference>
<dbReference type="PANTHER" id="PTHR32212">
    <property type="entry name" value="CYCLIN-LIKE F-BOX"/>
    <property type="match status" value="1"/>
</dbReference>
<dbReference type="Gramene" id="mRNA:HanXRQr2_Chr11g0494621">
    <property type="protein sequence ID" value="mRNA:HanXRQr2_Chr11g0494621"/>
    <property type="gene ID" value="HanXRQr2_Chr11g0494621"/>
</dbReference>
<feature type="compositionally biased region" description="Acidic residues" evidence="1">
    <location>
        <begin position="169"/>
        <end position="186"/>
    </location>
</feature>
<evidence type="ECO:0000313" key="3">
    <source>
        <dbReference type="EMBL" id="KAF5782329.1"/>
    </source>
</evidence>
<accession>A0A9K3N0A0</accession>
<evidence type="ECO:0000259" key="2">
    <source>
        <dbReference type="SMART" id="SM00256"/>
    </source>
</evidence>
<dbReference type="Gene3D" id="3.80.10.10">
    <property type="entry name" value="Ribonuclease Inhibitor"/>
    <property type="match status" value="1"/>
</dbReference>
<dbReference type="SUPFAM" id="SSF52047">
    <property type="entry name" value="RNI-like"/>
    <property type="match status" value="1"/>
</dbReference>
<gene>
    <name evidence="3" type="ORF">HanXRQr2_Chr11g0494621</name>
</gene>
<proteinExistence type="predicted"/>
<dbReference type="CDD" id="cd22160">
    <property type="entry name" value="F-box_AtFBL13-like"/>
    <property type="match status" value="1"/>
</dbReference>
<reference evidence="3" key="2">
    <citation type="submission" date="2020-06" db="EMBL/GenBank/DDBJ databases">
        <title>Helianthus annuus Genome sequencing and assembly Release 2.</title>
        <authorList>
            <person name="Gouzy J."/>
            <person name="Langlade N."/>
            <person name="Munos S."/>
        </authorList>
    </citation>
    <scope>NUCLEOTIDE SEQUENCE</scope>
    <source>
        <tissue evidence="3">Leaves</tissue>
    </source>
</reference>
<reference evidence="3" key="1">
    <citation type="journal article" date="2017" name="Nature">
        <title>The sunflower genome provides insights into oil metabolism, flowering and Asterid evolution.</title>
        <authorList>
            <person name="Badouin H."/>
            <person name="Gouzy J."/>
            <person name="Grassa C.J."/>
            <person name="Murat F."/>
            <person name="Staton S.E."/>
            <person name="Cottret L."/>
            <person name="Lelandais-Briere C."/>
            <person name="Owens G.L."/>
            <person name="Carrere S."/>
            <person name="Mayjonade B."/>
            <person name="Legrand L."/>
            <person name="Gill N."/>
            <person name="Kane N.C."/>
            <person name="Bowers J.E."/>
            <person name="Hubner S."/>
            <person name="Bellec A."/>
            <person name="Berard A."/>
            <person name="Berges H."/>
            <person name="Blanchet N."/>
            <person name="Boniface M.C."/>
            <person name="Brunel D."/>
            <person name="Catrice O."/>
            <person name="Chaidir N."/>
            <person name="Claudel C."/>
            <person name="Donnadieu C."/>
            <person name="Faraut T."/>
            <person name="Fievet G."/>
            <person name="Helmstetter N."/>
            <person name="King M."/>
            <person name="Knapp S.J."/>
            <person name="Lai Z."/>
            <person name="Le Paslier M.C."/>
            <person name="Lippi Y."/>
            <person name="Lorenzon L."/>
            <person name="Mandel J.R."/>
            <person name="Marage G."/>
            <person name="Marchand G."/>
            <person name="Marquand E."/>
            <person name="Bret-Mestries E."/>
            <person name="Morien E."/>
            <person name="Nambeesan S."/>
            <person name="Nguyen T."/>
            <person name="Pegot-Espagnet P."/>
            <person name="Pouilly N."/>
            <person name="Raftis F."/>
            <person name="Sallet E."/>
            <person name="Schiex T."/>
            <person name="Thomas J."/>
            <person name="Vandecasteele C."/>
            <person name="Vares D."/>
            <person name="Vear F."/>
            <person name="Vautrin S."/>
            <person name="Crespi M."/>
            <person name="Mangin B."/>
            <person name="Burke J.M."/>
            <person name="Salse J."/>
            <person name="Munos S."/>
            <person name="Vincourt P."/>
            <person name="Rieseberg L.H."/>
            <person name="Langlade N.B."/>
        </authorList>
    </citation>
    <scope>NUCLEOTIDE SEQUENCE</scope>
    <source>
        <tissue evidence="3">Leaves</tissue>
    </source>
</reference>
<protein>
    <submittedName>
        <fullName evidence="3">F-box domain, leucine-rich repeat domain superfamily, F-box-like domain superfamily</fullName>
    </submittedName>
</protein>
<dbReference type="SUPFAM" id="SSF81383">
    <property type="entry name" value="F-box domain"/>
    <property type="match status" value="1"/>
</dbReference>
<sequence length="416" mass="47153">MSGTRMGDRLSSLPDDLIHKILSFVCIKHAVQTSVLSPRWRFIWTSMPYLNFLSEDFPSLPHFAKAVTNVLSRRNDRIEVASLTLSLHGRVSLAFVKRILNYAFSHNVQHMTVTCLIEKKIELPLSLFRSRSLKHLTLVGSVDRSVASTWELPALTTLHLGYVTLYKDEDEEDDEDEDEDEDDEDNNIFSKCPNMKSLTLDGCKIMGSNGLSICHPQLSNLTFENGYWGLNFFYVVVPQLKNLTIVNCDWVHLSAPDLTSFIYRSGYSLKFYTDSLPSLEEVDLCIRKPCKTEISAIVGLLQQFHRVKYLTVNLETIEVLCSSVELISNQPSPFANLRSLKIHPVDIQLVGQAQKKVVVFNEVKSYLLGGSPSASLTLVTHEVINYIMKDLIVICHASYILLLVIKKVMVSNWHNN</sequence>
<feature type="region of interest" description="Disordered" evidence="1">
    <location>
        <begin position="169"/>
        <end position="188"/>
    </location>
</feature>
<dbReference type="InterPro" id="IPR001810">
    <property type="entry name" value="F-box_dom"/>
</dbReference>
<dbReference type="Proteomes" id="UP000215914">
    <property type="component" value="Unassembled WGS sequence"/>
</dbReference>
<dbReference type="InterPro" id="IPR053781">
    <property type="entry name" value="F-box_AtFBL13-like"/>
</dbReference>
<feature type="domain" description="F-box" evidence="2">
    <location>
        <begin position="13"/>
        <end position="53"/>
    </location>
</feature>
<evidence type="ECO:0000256" key="1">
    <source>
        <dbReference type="SAM" id="MobiDB-lite"/>
    </source>
</evidence>
<dbReference type="Gene3D" id="1.20.1280.50">
    <property type="match status" value="1"/>
</dbReference>
<evidence type="ECO:0000313" key="4">
    <source>
        <dbReference type="Proteomes" id="UP000215914"/>
    </source>
</evidence>
<organism evidence="3 4">
    <name type="scientific">Helianthus annuus</name>
    <name type="common">Common sunflower</name>
    <dbReference type="NCBI Taxonomy" id="4232"/>
    <lineage>
        <taxon>Eukaryota</taxon>
        <taxon>Viridiplantae</taxon>
        <taxon>Streptophyta</taxon>
        <taxon>Embryophyta</taxon>
        <taxon>Tracheophyta</taxon>
        <taxon>Spermatophyta</taxon>
        <taxon>Magnoliopsida</taxon>
        <taxon>eudicotyledons</taxon>
        <taxon>Gunneridae</taxon>
        <taxon>Pentapetalae</taxon>
        <taxon>asterids</taxon>
        <taxon>campanulids</taxon>
        <taxon>Asterales</taxon>
        <taxon>Asteraceae</taxon>
        <taxon>Asteroideae</taxon>
        <taxon>Heliantheae alliance</taxon>
        <taxon>Heliantheae</taxon>
        <taxon>Helianthus</taxon>
    </lineage>
</organism>